<dbReference type="Gene3D" id="3.90.78.10">
    <property type="entry name" value="UDP-N-acetylenolpyruvoylglucosamine reductase, C-terminal domain"/>
    <property type="match status" value="1"/>
</dbReference>
<dbReference type="InterPro" id="IPR006094">
    <property type="entry name" value="Oxid_FAD_bind_N"/>
</dbReference>
<dbReference type="PATRIC" id="fig|1619001.3.peg.66"/>
<keyword evidence="5 16" id="KW-0963">Cytoplasm</keyword>
<keyword evidence="13 16" id="KW-0131">Cell cycle</keyword>
<dbReference type="InterPro" id="IPR036635">
    <property type="entry name" value="MurB_C_sf"/>
</dbReference>
<evidence type="ECO:0000256" key="5">
    <source>
        <dbReference type="ARBA" id="ARBA00022490"/>
    </source>
</evidence>
<dbReference type="Pfam" id="PF02873">
    <property type="entry name" value="MurB_C"/>
    <property type="match status" value="1"/>
</dbReference>
<keyword evidence="12 16" id="KW-0560">Oxidoreductase</keyword>
<dbReference type="NCBIfam" id="TIGR00179">
    <property type="entry name" value="murB"/>
    <property type="match status" value="1"/>
</dbReference>
<dbReference type="InterPro" id="IPR016169">
    <property type="entry name" value="FAD-bd_PCMH_sub2"/>
</dbReference>
<dbReference type="GO" id="GO:0071555">
    <property type="term" value="P:cell wall organization"/>
    <property type="evidence" value="ECO:0007669"/>
    <property type="project" value="UniProtKB-KW"/>
</dbReference>
<feature type="active site" description="Proton donor" evidence="16">
    <location>
        <position position="219"/>
    </location>
</feature>
<dbReference type="UniPathway" id="UPA00219"/>
<name>A0A0G1PNI8_9BACT</name>
<accession>A0A0G1PNI8</accession>
<dbReference type="NCBIfam" id="NF010480">
    <property type="entry name" value="PRK13905.1"/>
    <property type="match status" value="1"/>
</dbReference>
<evidence type="ECO:0000256" key="3">
    <source>
        <dbReference type="ARBA" id="ARBA00004496"/>
    </source>
</evidence>
<evidence type="ECO:0000256" key="15">
    <source>
        <dbReference type="ARBA" id="ARBA00048914"/>
    </source>
</evidence>
<keyword evidence="11 16" id="KW-0573">Peptidoglycan synthesis</keyword>
<evidence type="ECO:0000313" key="18">
    <source>
        <dbReference type="EMBL" id="KKU34354.1"/>
    </source>
</evidence>
<dbReference type="GO" id="GO:0005829">
    <property type="term" value="C:cytosol"/>
    <property type="evidence" value="ECO:0007669"/>
    <property type="project" value="TreeGrafter"/>
</dbReference>
<dbReference type="EMBL" id="LCMG01000001">
    <property type="protein sequence ID" value="KKU34354.1"/>
    <property type="molecule type" value="Genomic_DNA"/>
</dbReference>
<comment type="caution">
    <text evidence="18">The sequence shown here is derived from an EMBL/GenBank/DDBJ whole genome shotgun (WGS) entry which is preliminary data.</text>
</comment>
<dbReference type="Pfam" id="PF01565">
    <property type="entry name" value="FAD_binding_4"/>
    <property type="match status" value="1"/>
</dbReference>
<dbReference type="InterPro" id="IPR016166">
    <property type="entry name" value="FAD-bd_PCMH"/>
</dbReference>
<dbReference type="GO" id="GO:0008762">
    <property type="term" value="F:UDP-N-acetylmuramate dehydrogenase activity"/>
    <property type="evidence" value="ECO:0007669"/>
    <property type="project" value="UniProtKB-UniRule"/>
</dbReference>
<keyword evidence="7 16" id="KW-0285">Flavoprotein</keyword>
<feature type="domain" description="FAD-binding PCMH-type" evidence="17">
    <location>
        <begin position="27"/>
        <end position="190"/>
    </location>
</feature>
<evidence type="ECO:0000256" key="11">
    <source>
        <dbReference type="ARBA" id="ARBA00022984"/>
    </source>
</evidence>
<dbReference type="PROSITE" id="PS51387">
    <property type="entry name" value="FAD_PCMH"/>
    <property type="match status" value="1"/>
</dbReference>
<dbReference type="SUPFAM" id="SSF56176">
    <property type="entry name" value="FAD-binding/transporter-associated domain-like"/>
    <property type="match status" value="1"/>
</dbReference>
<evidence type="ECO:0000256" key="14">
    <source>
        <dbReference type="ARBA" id="ARBA00023316"/>
    </source>
</evidence>
<evidence type="ECO:0000256" key="2">
    <source>
        <dbReference type="ARBA" id="ARBA00003921"/>
    </source>
</evidence>
<organism evidence="18 19">
    <name type="scientific">Candidatus Uhrbacteria bacterium GW2011_GWF2_46_218</name>
    <dbReference type="NCBI Taxonomy" id="1619001"/>
    <lineage>
        <taxon>Bacteria</taxon>
        <taxon>Candidatus Uhriibacteriota</taxon>
    </lineage>
</organism>
<dbReference type="InterPro" id="IPR016167">
    <property type="entry name" value="FAD-bd_PCMH_sub1"/>
</dbReference>
<evidence type="ECO:0000256" key="10">
    <source>
        <dbReference type="ARBA" id="ARBA00022960"/>
    </source>
</evidence>
<keyword evidence="8 16" id="KW-0274">FAD</keyword>
<feature type="active site" evidence="16">
    <location>
        <position position="169"/>
    </location>
</feature>
<dbReference type="InterPro" id="IPR003170">
    <property type="entry name" value="MurB"/>
</dbReference>
<evidence type="ECO:0000256" key="12">
    <source>
        <dbReference type="ARBA" id="ARBA00023002"/>
    </source>
</evidence>
<feature type="active site" evidence="16">
    <location>
        <position position="313"/>
    </location>
</feature>
<dbReference type="Gene3D" id="3.30.43.10">
    <property type="entry name" value="Uridine Diphospho-n-acetylenolpyruvylglucosamine Reductase, domain 2"/>
    <property type="match status" value="1"/>
</dbReference>
<dbReference type="SUPFAM" id="SSF56194">
    <property type="entry name" value="Uridine diphospho-N-Acetylenolpyruvylglucosamine reductase, MurB, C-terminal domain"/>
    <property type="match status" value="1"/>
</dbReference>
<evidence type="ECO:0000256" key="6">
    <source>
        <dbReference type="ARBA" id="ARBA00022618"/>
    </source>
</evidence>
<evidence type="ECO:0000256" key="16">
    <source>
        <dbReference type="HAMAP-Rule" id="MF_00037"/>
    </source>
</evidence>
<evidence type="ECO:0000256" key="8">
    <source>
        <dbReference type="ARBA" id="ARBA00022827"/>
    </source>
</evidence>
<dbReference type="GO" id="GO:0009252">
    <property type="term" value="P:peptidoglycan biosynthetic process"/>
    <property type="evidence" value="ECO:0007669"/>
    <property type="project" value="UniProtKB-UniRule"/>
</dbReference>
<keyword evidence="10 16" id="KW-0133">Cell shape</keyword>
<dbReference type="GO" id="GO:0051301">
    <property type="term" value="P:cell division"/>
    <property type="evidence" value="ECO:0007669"/>
    <property type="project" value="UniProtKB-KW"/>
</dbReference>
<protein>
    <recommendedName>
        <fullName evidence="16">UDP-N-acetylenolpyruvoylglucosamine reductase</fullName>
        <ecNumber evidence="16">1.3.1.98</ecNumber>
    </recommendedName>
    <alternativeName>
        <fullName evidence="16">UDP-N-acetylmuramate dehydrogenase</fullName>
    </alternativeName>
</protein>
<dbReference type="InterPro" id="IPR011601">
    <property type="entry name" value="MurB_C"/>
</dbReference>
<dbReference type="EC" id="1.3.1.98" evidence="16"/>
<evidence type="ECO:0000313" key="19">
    <source>
        <dbReference type="Proteomes" id="UP000034705"/>
    </source>
</evidence>
<evidence type="ECO:0000256" key="4">
    <source>
        <dbReference type="ARBA" id="ARBA00004752"/>
    </source>
</evidence>
<dbReference type="PANTHER" id="PTHR21071:SF4">
    <property type="entry name" value="UDP-N-ACETYLENOLPYRUVOYLGLUCOSAMINE REDUCTASE"/>
    <property type="match status" value="1"/>
</dbReference>
<proteinExistence type="inferred from homology"/>
<dbReference type="HAMAP" id="MF_00037">
    <property type="entry name" value="MurB"/>
    <property type="match status" value="1"/>
</dbReference>
<comment type="similarity">
    <text evidence="16">Belongs to the MurB family.</text>
</comment>
<dbReference type="Gene3D" id="3.30.465.10">
    <property type="match status" value="1"/>
</dbReference>
<evidence type="ECO:0000256" key="1">
    <source>
        <dbReference type="ARBA" id="ARBA00001974"/>
    </source>
</evidence>
<keyword evidence="9 16" id="KW-0521">NADP</keyword>
<keyword evidence="14 16" id="KW-0961">Cell wall biogenesis/degradation</keyword>
<comment type="cofactor">
    <cofactor evidence="1 16">
        <name>FAD</name>
        <dbReference type="ChEBI" id="CHEBI:57692"/>
    </cofactor>
</comment>
<dbReference type="GO" id="GO:0008360">
    <property type="term" value="P:regulation of cell shape"/>
    <property type="evidence" value="ECO:0007669"/>
    <property type="project" value="UniProtKB-KW"/>
</dbReference>
<dbReference type="AlphaFoldDB" id="A0A0G1PNI8"/>
<comment type="pathway">
    <text evidence="4 16">Cell wall biogenesis; peptidoglycan biosynthesis.</text>
</comment>
<dbReference type="PANTHER" id="PTHR21071">
    <property type="entry name" value="UDP-N-ACETYLENOLPYRUVOYLGLUCOSAMINE REDUCTASE"/>
    <property type="match status" value="1"/>
</dbReference>
<evidence type="ECO:0000256" key="7">
    <source>
        <dbReference type="ARBA" id="ARBA00022630"/>
    </source>
</evidence>
<evidence type="ECO:0000259" key="17">
    <source>
        <dbReference type="PROSITE" id="PS51387"/>
    </source>
</evidence>
<comment type="catalytic activity">
    <reaction evidence="15 16">
        <text>UDP-N-acetyl-alpha-D-muramate + NADP(+) = UDP-N-acetyl-3-O-(1-carboxyvinyl)-alpha-D-glucosamine + NADPH + H(+)</text>
        <dbReference type="Rhea" id="RHEA:12248"/>
        <dbReference type="ChEBI" id="CHEBI:15378"/>
        <dbReference type="ChEBI" id="CHEBI:57783"/>
        <dbReference type="ChEBI" id="CHEBI:58349"/>
        <dbReference type="ChEBI" id="CHEBI:68483"/>
        <dbReference type="ChEBI" id="CHEBI:70757"/>
        <dbReference type="EC" id="1.3.1.98"/>
    </reaction>
</comment>
<dbReference type="GO" id="GO:0071949">
    <property type="term" value="F:FAD binding"/>
    <property type="evidence" value="ECO:0007669"/>
    <property type="project" value="InterPro"/>
</dbReference>
<dbReference type="Proteomes" id="UP000034705">
    <property type="component" value="Unassembled WGS sequence"/>
</dbReference>
<reference evidence="18 19" key="1">
    <citation type="journal article" date="2015" name="Nature">
        <title>rRNA introns, odd ribosomes, and small enigmatic genomes across a large radiation of phyla.</title>
        <authorList>
            <person name="Brown C.T."/>
            <person name="Hug L.A."/>
            <person name="Thomas B.C."/>
            <person name="Sharon I."/>
            <person name="Castelle C.J."/>
            <person name="Singh A."/>
            <person name="Wilkins M.J."/>
            <person name="Williams K.H."/>
            <person name="Banfield J.F."/>
        </authorList>
    </citation>
    <scope>NUCLEOTIDE SEQUENCE [LARGE SCALE GENOMIC DNA]</scope>
</reference>
<gene>
    <name evidence="16" type="primary">murB</name>
    <name evidence="18" type="ORF">UX45_C0001G0063</name>
</gene>
<evidence type="ECO:0000256" key="13">
    <source>
        <dbReference type="ARBA" id="ARBA00023306"/>
    </source>
</evidence>
<comment type="subcellular location">
    <subcellularLocation>
        <location evidence="3 16">Cytoplasm</location>
    </subcellularLocation>
</comment>
<comment type="function">
    <text evidence="2 16">Cell wall formation.</text>
</comment>
<keyword evidence="6 16" id="KW-0132">Cell division</keyword>
<dbReference type="InterPro" id="IPR036318">
    <property type="entry name" value="FAD-bd_PCMH-like_sf"/>
</dbReference>
<evidence type="ECO:0000256" key="9">
    <source>
        <dbReference type="ARBA" id="ARBA00022857"/>
    </source>
</evidence>
<sequence>MNTLTLQSVVKRPIKEQEPLAPYTNFRIGGPATWMVEVEDAEELQAVLVIATQEQTPYVILGGGSNMLVSDRGFEGIVIRVLLRNYKIKGNKIWAQAGLPTVAVARAAGEARLTGLEWAVTLPGTIGGAVRGNAGCFGGEIKDVLVSATLLREGEMVEIGKEDFYFGYRDSVLKHRKDILLDVTFELVPGDHEKILEKMQVCLQKRRESQPTSGGSAGCLFKNYQIKNEGELVRLQKVLELPPVTIEKRLISTGWLIDQMGLKGLRIGDAQISEQHGNFLLNMGKATAEEVMQLISFIKIKAQEKYEIALEEEIQLIGFEG</sequence>